<dbReference type="InterPro" id="IPR036388">
    <property type="entry name" value="WH-like_DNA-bd_sf"/>
</dbReference>
<gene>
    <name evidence="4" type="ORF">A5888_000352</name>
</gene>
<organism evidence="4 5">
    <name type="scientific">Candidatus Enterococcus clewellii</name>
    <dbReference type="NCBI Taxonomy" id="1834193"/>
    <lineage>
        <taxon>Bacteria</taxon>
        <taxon>Bacillati</taxon>
        <taxon>Bacillota</taxon>
        <taxon>Bacilli</taxon>
        <taxon>Lactobacillales</taxon>
        <taxon>Enterococcaceae</taxon>
        <taxon>Enterococcus</taxon>
    </lineage>
</organism>
<sequence length="324" mass="36453">MKSVQPKNMKKYNERLLIEFLLSCSNATKAEISEKTGMSITTVRTQLQALMDKEAVCTMGEPESIGGRPAEKYALSSSYAPFLFIDFGFAKSTVIVQSLSGKKLVEQVLRTEQIEAVIIALLDQFSQIELIEIAVPGIPVEQGFLYGENLDEKKTYHFDFLSQVSETISVEVINDLNLCAFGQLQKYPAVEHLVYLSFGDCVGTGIIIDRKLYTGYQAFAGEIGLLNYEGHVIDEWLRTSDDNQREAVIRYVLELVSLLLSPQMIIISECRLSEKAIEMVSEEVNKRIWSEQQIVLTKEAEGDRLSGAYRQAVNNFMEKGWTEA</sequence>
<dbReference type="RefSeq" id="WP_086347549.1">
    <property type="nucleotide sequence ID" value="NZ_CP147247.1"/>
</dbReference>
<dbReference type="Gene3D" id="3.30.420.40">
    <property type="match status" value="2"/>
</dbReference>
<dbReference type="Proteomes" id="UP000195141">
    <property type="component" value="Chromosome"/>
</dbReference>
<dbReference type="Pfam" id="PF13412">
    <property type="entry name" value="HTH_24"/>
    <property type="match status" value="1"/>
</dbReference>
<keyword evidence="5" id="KW-1185">Reference proteome</keyword>
<dbReference type="Pfam" id="PF00480">
    <property type="entry name" value="ROK"/>
    <property type="match status" value="1"/>
</dbReference>
<dbReference type="PANTHER" id="PTHR18964:SF149">
    <property type="entry name" value="BIFUNCTIONAL UDP-N-ACETYLGLUCOSAMINE 2-EPIMERASE_N-ACETYLMANNOSAMINE KINASE"/>
    <property type="match status" value="1"/>
</dbReference>
<keyword evidence="3" id="KW-0859">Xylose metabolism</keyword>
<dbReference type="InterPro" id="IPR043129">
    <property type="entry name" value="ATPase_NBD"/>
</dbReference>
<dbReference type="Gene3D" id="1.10.10.10">
    <property type="entry name" value="Winged helix-like DNA-binding domain superfamily/Winged helix DNA-binding domain"/>
    <property type="match status" value="1"/>
</dbReference>
<dbReference type="GO" id="GO:0042732">
    <property type="term" value="P:D-xylose metabolic process"/>
    <property type="evidence" value="ECO:0007669"/>
    <property type="project" value="UniProtKB-KW"/>
</dbReference>
<comment type="similarity">
    <text evidence="2">Belongs to the ROK (NagC/XylR) family.</text>
</comment>
<evidence type="ECO:0000256" key="1">
    <source>
        <dbReference type="ARBA" id="ARBA00002486"/>
    </source>
</evidence>
<evidence type="ECO:0000256" key="2">
    <source>
        <dbReference type="ARBA" id="ARBA00006479"/>
    </source>
</evidence>
<proteinExistence type="inferred from homology"/>
<comment type="function">
    <text evidence="1">Transcriptional repressor of xylose-utilizing enzymes.</text>
</comment>
<dbReference type="CDD" id="cd23763">
    <property type="entry name" value="ASKHA_ATPase_ROK"/>
    <property type="match status" value="1"/>
</dbReference>
<reference evidence="4" key="1">
    <citation type="submission" date="2017-05" db="EMBL/GenBank/DDBJ databases">
        <authorList>
            <consortium name="The Broad Institute Genomics Platform"/>
            <consortium name="The Broad Institute Genomic Center for Infectious Diseases"/>
            <person name="Earl A."/>
            <person name="Manson A."/>
            <person name="Schwartman J."/>
            <person name="Gilmore M."/>
            <person name="Abouelleil A."/>
            <person name="Cao P."/>
            <person name="Chapman S."/>
            <person name="Cusick C."/>
            <person name="Shea T."/>
            <person name="Young S."/>
            <person name="Neafsey D."/>
            <person name="Nusbaum C."/>
            <person name="Birren B."/>
        </authorList>
    </citation>
    <scope>NUCLEOTIDE SEQUENCE</scope>
    <source>
        <strain evidence="4">9E7_DIV0242</strain>
    </source>
</reference>
<keyword evidence="3" id="KW-0119">Carbohydrate metabolism</keyword>
<reference evidence="4" key="2">
    <citation type="submission" date="2024-03" db="EMBL/GenBank/DDBJ databases">
        <title>The Genome Sequence of Enterococcus sp. DIV0242b.</title>
        <authorList>
            <consortium name="The Broad Institute Genomics Platform"/>
            <consortium name="The Broad Institute Microbial Omics Core"/>
            <consortium name="The Broad Institute Genomic Center for Infectious Diseases"/>
            <person name="Earl A."/>
            <person name="Manson A."/>
            <person name="Gilmore M."/>
            <person name="Schwartman J."/>
            <person name="Shea T."/>
            <person name="Abouelleil A."/>
            <person name="Cao P."/>
            <person name="Chapman S."/>
            <person name="Cusick C."/>
            <person name="Young S."/>
            <person name="Neafsey D."/>
            <person name="Nusbaum C."/>
            <person name="Birren B."/>
        </authorList>
    </citation>
    <scope>NUCLEOTIDE SEQUENCE</scope>
    <source>
        <strain evidence="4">9E7_DIV0242</strain>
    </source>
</reference>
<protein>
    <recommendedName>
        <fullName evidence="6">ROK family protein</fullName>
    </recommendedName>
</protein>
<accession>A0AAQ3XZK9</accession>
<name>A0AAQ3XZK9_9ENTE</name>
<dbReference type="InterPro" id="IPR000600">
    <property type="entry name" value="ROK"/>
</dbReference>
<dbReference type="PANTHER" id="PTHR18964">
    <property type="entry name" value="ROK (REPRESSOR, ORF, KINASE) FAMILY"/>
    <property type="match status" value="1"/>
</dbReference>
<dbReference type="AlphaFoldDB" id="A0AAQ3XZK9"/>
<dbReference type="SUPFAM" id="SSF46785">
    <property type="entry name" value="Winged helix' DNA-binding domain"/>
    <property type="match status" value="1"/>
</dbReference>
<evidence type="ECO:0000256" key="3">
    <source>
        <dbReference type="ARBA" id="ARBA00022629"/>
    </source>
</evidence>
<evidence type="ECO:0000313" key="5">
    <source>
        <dbReference type="Proteomes" id="UP000195141"/>
    </source>
</evidence>
<evidence type="ECO:0000313" key="4">
    <source>
        <dbReference type="EMBL" id="WYJ88633.1"/>
    </source>
</evidence>
<evidence type="ECO:0008006" key="6">
    <source>
        <dbReference type="Google" id="ProtNLM"/>
    </source>
</evidence>
<dbReference type="EMBL" id="CP147247">
    <property type="protein sequence ID" value="WYJ88633.1"/>
    <property type="molecule type" value="Genomic_DNA"/>
</dbReference>
<dbReference type="InterPro" id="IPR036390">
    <property type="entry name" value="WH_DNA-bd_sf"/>
</dbReference>
<dbReference type="SUPFAM" id="SSF53067">
    <property type="entry name" value="Actin-like ATPase domain"/>
    <property type="match status" value="1"/>
</dbReference>